<feature type="compositionally biased region" description="Low complexity" evidence="1">
    <location>
        <begin position="470"/>
        <end position="487"/>
    </location>
</feature>
<evidence type="ECO:0000256" key="1">
    <source>
        <dbReference type="SAM" id="MobiDB-lite"/>
    </source>
</evidence>
<accession>A0ABQ5CBS7</accession>
<name>A0ABQ5CBS7_9ASTR</name>
<protein>
    <submittedName>
        <fullName evidence="2">Uncharacterized protein</fullName>
    </submittedName>
</protein>
<comment type="caution">
    <text evidence="2">The sequence shown here is derived from an EMBL/GenBank/DDBJ whole genome shotgun (WGS) entry which is preliminary data.</text>
</comment>
<dbReference type="EMBL" id="BQNB010014063">
    <property type="protein sequence ID" value="GJT23538.1"/>
    <property type="molecule type" value="Genomic_DNA"/>
</dbReference>
<feature type="region of interest" description="Disordered" evidence="1">
    <location>
        <begin position="198"/>
        <end position="246"/>
    </location>
</feature>
<evidence type="ECO:0000313" key="3">
    <source>
        <dbReference type="Proteomes" id="UP001151760"/>
    </source>
</evidence>
<keyword evidence="3" id="KW-1185">Reference proteome</keyword>
<feature type="region of interest" description="Disordered" evidence="1">
    <location>
        <begin position="457"/>
        <end position="487"/>
    </location>
</feature>
<organism evidence="2 3">
    <name type="scientific">Tanacetum coccineum</name>
    <dbReference type="NCBI Taxonomy" id="301880"/>
    <lineage>
        <taxon>Eukaryota</taxon>
        <taxon>Viridiplantae</taxon>
        <taxon>Streptophyta</taxon>
        <taxon>Embryophyta</taxon>
        <taxon>Tracheophyta</taxon>
        <taxon>Spermatophyta</taxon>
        <taxon>Magnoliopsida</taxon>
        <taxon>eudicotyledons</taxon>
        <taxon>Gunneridae</taxon>
        <taxon>Pentapetalae</taxon>
        <taxon>asterids</taxon>
        <taxon>campanulids</taxon>
        <taxon>Asterales</taxon>
        <taxon>Asteraceae</taxon>
        <taxon>Asteroideae</taxon>
        <taxon>Anthemideae</taxon>
        <taxon>Anthemidinae</taxon>
        <taxon>Tanacetum</taxon>
    </lineage>
</organism>
<dbReference type="Proteomes" id="UP001151760">
    <property type="component" value="Unassembled WGS sequence"/>
</dbReference>
<evidence type="ECO:0000313" key="2">
    <source>
        <dbReference type="EMBL" id="GJT23538.1"/>
    </source>
</evidence>
<gene>
    <name evidence="2" type="ORF">Tco_0893475</name>
</gene>
<reference evidence="2" key="2">
    <citation type="submission" date="2022-01" db="EMBL/GenBank/DDBJ databases">
        <authorList>
            <person name="Yamashiro T."/>
            <person name="Shiraishi A."/>
            <person name="Satake H."/>
            <person name="Nakayama K."/>
        </authorList>
    </citation>
    <scope>NUCLEOTIDE SEQUENCE</scope>
</reference>
<reference evidence="2" key="1">
    <citation type="journal article" date="2022" name="Int. J. Mol. Sci.">
        <title>Draft Genome of Tanacetum Coccineum: Genomic Comparison of Closely Related Tanacetum-Family Plants.</title>
        <authorList>
            <person name="Yamashiro T."/>
            <person name="Shiraishi A."/>
            <person name="Nakayama K."/>
            <person name="Satake H."/>
        </authorList>
    </citation>
    <scope>NUCLEOTIDE SEQUENCE</scope>
</reference>
<proteinExistence type="predicted"/>
<feature type="compositionally biased region" description="Basic residues" evidence="1">
    <location>
        <begin position="224"/>
        <end position="235"/>
    </location>
</feature>
<sequence length="487" mass="54184">MTTLKFADTHNMVAFLAKPTESEGFEQIVDFLNLTKTVNGEVQLQALVDKKKIVITESSVRKDLQLEYAEGVDCLSNATIFEQLTLMGAKTTAWNEFSSTMTSAIICLNTNQKFNFSKYIFESMVKNLDNASKFLMYPRFVQVFVNQQLKGMLAHKRIYIAPSHYKKIFANMRRSGKDFSSRVTPLFQTMVVQDQGEMGEGSAIPTDPQHTPTIIQPSTSQPQKKQRSRRLKRKDTKVPQPSDPTNIVDEVVNEEMDDSLVRAATTASSLEVEQDSETIWDTIAQTRSKNVSKLFNDPLISRGNILRSGEDRLKLKELMEFCTKLQQRVLDLENIKTAQAHDITSLKLRVKKLEKKGGSRTHKLKRLYKGRIADIDADVGINLVSTHFDADTDMFGVHDLVGDEVVVESEVVVKNVVEENISAAATTVSAASKIPTITTVGELTLAQALAKFKSARPPTQGISFRDPSEATTATTTTTTITAAPKPP</sequence>